<comment type="catalytic activity">
    <reaction evidence="5">
        <text>a (3S)-3-hydroxyacyl-CoA + NAD(+) = a 3-oxoacyl-CoA + NADH + H(+)</text>
        <dbReference type="Rhea" id="RHEA:22432"/>
        <dbReference type="ChEBI" id="CHEBI:15378"/>
        <dbReference type="ChEBI" id="CHEBI:57318"/>
        <dbReference type="ChEBI" id="CHEBI:57540"/>
        <dbReference type="ChEBI" id="CHEBI:57945"/>
        <dbReference type="ChEBI" id="CHEBI:90726"/>
        <dbReference type="EC" id="1.1.1.35"/>
    </reaction>
</comment>
<dbReference type="GO" id="GO:0003857">
    <property type="term" value="F:(3S)-3-hydroxyacyl-CoA dehydrogenase (NAD+) activity"/>
    <property type="evidence" value="ECO:0007669"/>
    <property type="project" value="UniProtKB-EC"/>
</dbReference>
<dbReference type="SUPFAM" id="SSF48179">
    <property type="entry name" value="6-phosphogluconate dehydrogenase C-terminal domain-like"/>
    <property type="match status" value="1"/>
</dbReference>
<organism evidence="8 9">
    <name type="scientific">Sporidiobolus salmonicolor</name>
    <name type="common">Yeast-like fungus</name>
    <name type="synonym">Sporobolomyces salmonicolor</name>
    <dbReference type="NCBI Taxonomy" id="5005"/>
    <lineage>
        <taxon>Eukaryota</taxon>
        <taxon>Fungi</taxon>
        <taxon>Dikarya</taxon>
        <taxon>Basidiomycota</taxon>
        <taxon>Pucciniomycotina</taxon>
        <taxon>Microbotryomycetes</taxon>
        <taxon>Sporidiobolales</taxon>
        <taxon>Sporidiobolaceae</taxon>
        <taxon>Sporobolomyces</taxon>
    </lineage>
</organism>
<keyword evidence="4" id="KW-0496">Mitochondrion</keyword>
<dbReference type="GO" id="GO:0005759">
    <property type="term" value="C:mitochondrial matrix"/>
    <property type="evidence" value="ECO:0007669"/>
    <property type="project" value="UniProtKB-SubCell"/>
</dbReference>
<dbReference type="InterPro" id="IPR006176">
    <property type="entry name" value="3-OHacyl-CoA_DH_NAD-bd"/>
</dbReference>
<evidence type="ECO:0000259" key="6">
    <source>
        <dbReference type="Pfam" id="PF00725"/>
    </source>
</evidence>
<dbReference type="InterPro" id="IPR036291">
    <property type="entry name" value="NAD(P)-bd_dom_sf"/>
</dbReference>
<proteinExistence type="predicted"/>
<evidence type="ECO:0000256" key="5">
    <source>
        <dbReference type="ARBA" id="ARBA00049556"/>
    </source>
</evidence>
<dbReference type="Gene3D" id="1.10.1040.10">
    <property type="entry name" value="N-(1-d-carboxylethyl)-l-norvaline Dehydrogenase, domain 2"/>
    <property type="match status" value="2"/>
</dbReference>
<dbReference type="InterPro" id="IPR006108">
    <property type="entry name" value="3HC_DH_C"/>
</dbReference>
<evidence type="ECO:0000256" key="4">
    <source>
        <dbReference type="ARBA" id="ARBA00023128"/>
    </source>
</evidence>
<evidence type="ECO:0000259" key="7">
    <source>
        <dbReference type="Pfam" id="PF02737"/>
    </source>
</evidence>
<dbReference type="EMBL" id="CENE01000011">
    <property type="protein sequence ID" value="CEQ41111.1"/>
    <property type="molecule type" value="Genomic_DNA"/>
</dbReference>
<feature type="domain" description="3-hydroxyacyl-CoA dehydrogenase NAD binding" evidence="7">
    <location>
        <begin position="26"/>
        <end position="179"/>
    </location>
</feature>
<dbReference type="GO" id="GO:0006635">
    <property type="term" value="P:fatty acid beta-oxidation"/>
    <property type="evidence" value="ECO:0007669"/>
    <property type="project" value="TreeGrafter"/>
</dbReference>
<feature type="domain" description="3-hydroxyacyl-CoA dehydrogenase NAD binding" evidence="7">
    <location>
        <begin position="197"/>
        <end position="231"/>
    </location>
</feature>
<feature type="domain" description="3-hydroxyacyl-CoA dehydrogenase C-terminal" evidence="6">
    <location>
        <begin position="272"/>
        <end position="313"/>
    </location>
</feature>
<dbReference type="Gene3D" id="3.40.50.720">
    <property type="entry name" value="NAD(P)-binding Rossmann-like Domain"/>
    <property type="match status" value="1"/>
</dbReference>
<sequence length="429" mass="46879">RTPILLRCLSTSSPHLASQFKPIERLTVFGAGLMGAGIAQVAAQNGVKVVMTDVSEGAVENGRQIITKSLTRIARKQSPDDESAQQRFISSVFSNLATTTHAAEAVASADLVIEAIVENLATKQELFRRLDELAPRETAFASNTSSLSITKIAEGCSDARKARFAGFHAFNPVPQMKLVGKPATDWPSQSALCPRPQVELVATERTSRETMDALLDLSKRMKKVPVQCKDTPGYVSLALWLFRPFPFGQRERAEAFHGTYEEMRRKQKKNRFIVNRLLVPYMLEAIRMVERGDASAEDVDTAMKLGAGLPMGACSGWSFAMAVPVLNLSFLVSQVRLSFLTYAPPPPPLPPSFFSALNHGLTPLLPQFVGLDTLSHIARGWRDERVSTGEIPAESVAAVEMLEGLVKVGKLGRKSGEGFFKCAFGQLIF</sequence>
<dbReference type="AlphaFoldDB" id="A0A0D6EMD5"/>
<dbReference type="InterPro" id="IPR013328">
    <property type="entry name" value="6PGD_dom2"/>
</dbReference>
<dbReference type="PANTHER" id="PTHR43561">
    <property type="match status" value="1"/>
</dbReference>
<name>A0A0D6EMD5_SPOSA</name>
<evidence type="ECO:0000256" key="1">
    <source>
        <dbReference type="ARBA" id="ARBA00004305"/>
    </source>
</evidence>
<dbReference type="Proteomes" id="UP000243876">
    <property type="component" value="Unassembled WGS sequence"/>
</dbReference>
<keyword evidence="3" id="KW-0520">NAD</keyword>
<comment type="subcellular location">
    <subcellularLocation>
        <location evidence="1">Mitochondrion matrix</location>
    </subcellularLocation>
</comment>
<dbReference type="OrthoDB" id="5958943at2759"/>
<gene>
    <name evidence="8" type="primary">SPOSA6832_02811</name>
</gene>
<dbReference type="PANTHER" id="PTHR43561:SF3">
    <property type="entry name" value="HYDROXYACYL-COENZYME A DEHYDROGENASE, MITOCHONDRIAL"/>
    <property type="match status" value="1"/>
</dbReference>
<dbReference type="Pfam" id="PF02737">
    <property type="entry name" value="3HCDH_N"/>
    <property type="match status" value="2"/>
</dbReference>
<accession>A0A0D6EMD5</accession>
<evidence type="ECO:0000313" key="9">
    <source>
        <dbReference type="Proteomes" id="UP000243876"/>
    </source>
</evidence>
<dbReference type="GO" id="GO:0070403">
    <property type="term" value="F:NAD+ binding"/>
    <property type="evidence" value="ECO:0007669"/>
    <property type="project" value="InterPro"/>
</dbReference>
<protein>
    <submittedName>
        <fullName evidence="8">SPOSA6832_02811-mRNA-1:cds</fullName>
    </submittedName>
</protein>
<reference evidence="9" key="1">
    <citation type="submission" date="2015-02" db="EMBL/GenBank/DDBJ databases">
        <authorList>
            <person name="Gon?alves P."/>
        </authorList>
    </citation>
    <scope>NUCLEOTIDE SEQUENCE [LARGE SCALE GENOMIC DNA]</scope>
</reference>
<dbReference type="InterPro" id="IPR052242">
    <property type="entry name" value="Mito_3-hydroxyacyl-CoA_DH"/>
</dbReference>
<evidence type="ECO:0000256" key="2">
    <source>
        <dbReference type="ARBA" id="ARBA00023002"/>
    </source>
</evidence>
<evidence type="ECO:0000256" key="3">
    <source>
        <dbReference type="ARBA" id="ARBA00023027"/>
    </source>
</evidence>
<feature type="non-terminal residue" evidence="8">
    <location>
        <position position="1"/>
    </location>
</feature>
<keyword evidence="2" id="KW-0560">Oxidoreductase</keyword>
<evidence type="ECO:0000313" key="8">
    <source>
        <dbReference type="EMBL" id="CEQ41111.1"/>
    </source>
</evidence>
<keyword evidence="9" id="KW-1185">Reference proteome</keyword>
<dbReference type="Pfam" id="PF00725">
    <property type="entry name" value="3HCDH"/>
    <property type="match status" value="1"/>
</dbReference>
<dbReference type="SUPFAM" id="SSF51735">
    <property type="entry name" value="NAD(P)-binding Rossmann-fold domains"/>
    <property type="match status" value="1"/>
</dbReference>
<dbReference type="InterPro" id="IPR008927">
    <property type="entry name" value="6-PGluconate_DH-like_C_sf"/>
</dbReference>